<dbReference type="EMBL" id="WJQU01000004">
    <property type="protein sequence ID" value="KAJ6635112.1"/>
    <property type="molecule type" value="Genomic_DNA"/>
</dbReference>
<reference evidence="2" key="1">
    <citation type="submission" date="2022-07" db="EMBL/GenBank/DDBJ databases">
        <authorList>
            <person name="Trinca V."/>
            <person name="Uliana J.V.C."/>
            <person name="Torres T.T."/>
            <person name="Ward R.J."/>
            <person name="Monesi N."/>
        </authorList>
    </citation>
    <scope>NUCLEOTIDE SEQUENCE</scope>
    <source>
        <strain evidence="2">HSMRA1968</strain>
        <tissue evidence="2">Whole embryos</tissue>
    </source>
</reference>
<feature type="region of interest" description="Disordered" evidence="1">
    <location>
        <begin position="1"/>
        <end position="28"/>
    </location>
</feature>
<comment type="caution">
    <text evidence="2">The sequence shown here is derived from an EMBL/GenBank/DDBJ whole genome shotgun (WGS) entry which is preliminary data.</text>
</comment>
<organism evidence="2 3">
    <name type="scientific">Pseudolycoriella hygida</name>
    <dbReference type="NCBI Taxonomy" id="35572"/>
    <lineage>
        <taxon>Eukaryota</taxon>
        <taxon>Metazoa</taxon>
        <taxon>Ecdysozoa</taxon>
        <taxon>Arthropoda</taxon>
        <taxon>Hexapoda</taxon>
        <taxon>Insecta</taxon>
        <taxon>Pterygota</taxon>
        <taxon>Neoptera</taxon>
        <taxon>Endopterygota</taxon>
        <taxon>Diptera</taxon>
        <taxon>Nematocera</taxon>
        <taxon>Sciaroidea</taxon>
        <taxon>Sciaridae</taxon>
        <taxon>Pseudolycoriella</taxon>
    </lineage>
</organism>
<gene>
    <name evidence="2" type="ORF">Bhyg_13695</name>
</gene>
<evidence type="ECO:0000313" key="3">
    <source>
        <dbReference type="Proteomes" id="UP001151699"/>
    </source>
</evidence>
<accession>A0A9Q0RWL1</accession>
<dbReference type="AlphaFoldDB" id="A0A9Q0RWL1"/>
<evidence type="ECO:0008006" key="4">
    <source>
        <dbReference type="Google" id="ProtNLM"/>
    </source>
</evidence>
<protein>
    <recommendedName>
        <fullName evidence="4">Phospholipid scramblase</fullName>
    </recommendedName>
</protein>
<name>A0A9Q0RWL1_9DIPT</name>
<dbReference type="OrthoDB" id="10505290at2759"/>
<evidence type="ECO:0000313" key="2">
    <source>
        <dbReference type="EMBL" id="KAJ6635112.1"/>
    </source>
</evidence>
<feature type="compositionally biased region" description="Polar residues" evidence="1">
    <location>
        <begin position="1"/>
        <end position="20"/>
    </location>
</feature>
<proteinExistence type="predicted"/>
<dbReference type="Proteomes" id="UP001151699">
    <property type="component" value="Chromosome C"/>
</dbReference>
<keyword evidence="3" id="KW-1185">Reference proteome</keyword>
<sequence length="256" mass="28706">MSSSNYGKHGSIPNNDNQELSPRRPYEQAVQIESGSVPLLHQSHLESIFGTSTTLTFELATGSYPVTSPFFGLSESPSQYSFIIRDHLGCVQADGHVDNLNADLNTKIQDVRENEIVQFRKQMPNPVNDPNPKQCAHAKMFQESQRENVHTFIAYRHGMEIGRVIYKHKESPGACLKIYLGSDDRELVVKSLNVGEFTIFRDKASAGPVCNIQTDPHFFAGKIIFFQDMGMTTEEQLICTAVAFAFKVVDLPFPNY</sequence>
<evidence type="ECO:0000256" key="1">
    <source>
        <dbReference type="SAM" id="MobiDB-lite"/>
    </source>
</evidence>